<dbReference type="GO" id="GO:0016787">
    <property type="term" value="F:hydrolase activity"/>
    <property type="evidence" value="ECO:0007669"/>
    <property type="project" value="UniProtKB-KW"/>
</dbReference>
<dbReference type="eggNOG" id="ENOG502QSNW">
    <property type="taxonomic scope" value="Eukaryota"/>
</dbReference>
<keyword evidence="2 4" id="KW-0378">Hydrolase</keyword>
<evidence type="ECO:0000256" key="1">
    <source>
        <dbReference type="ARBA" id="ARBA00010088"/>
    </source>
</evidence>
<evidence type="ECO:0000313" key="4">
    <source>
        <dbReference type="EMBL" id="EMF09027.1"/>
    </source>
</evidence>
<sequence>MNNIVRRSMSSIAVSPAKIVSQKTHQVAGKLSVTEHFFEVPKDYTQPSNGETIRIFGRSIRKNENPLLPKSTSTSSSSEPTTTSSSPQLPWMIYLNGGPGMECRPPQQYPFTQRILEAGYQLFFLDQRGTGFSSPITASTLQMLQQGKPNNKDNKNKANDEETQTQNLKLYRADNIVRDCEAIRQILTADYPSGSPTGPTTADSEKKKWSTIGQSFGGFITMTYLSFYPQGLRESFIFGGLQPLVQHADQVYKCTFRKVAERNRAYYDKYPEDVARVRNIMAYLVRGGGGDGEIGLPSGGKLTRRRFCAMGIMLGMHGGLDSVHEIVHRANNDIELFGHLTRGTLSMIDAATSYDDHLIYAILHEPIYCNGPGTASRWSAERVQAEFAEFDIDRADGPIYFTGEMIYPWMFEDYAELRKVRDTANRVAAEDDWPALFDREQLARNEVPVYAASYVEDMYVDFGLGSETAKSIKGAKVFVTNVMFHDAIRSRMDEVVKQAFALRDDVLD</sequence>
<dbReference type="Proteomes" id="UP000016931">
    <property type="component" value="Unassembled WGS sequence"/>
</dbReference>
<protein>
    <submittedName>
        <fullName evidence="4">Alpha/beta-hydrolase</fullName>
    </submittedName>
</protein>
<evidence type="ECO:0000256" key="2">
    <source>
        <dbReference type="ARBA" id="ARBA00022801"/>
    </source>
</evidence>
<dbReference type="HOGENOM" id="CLU_024518_2_1_1"/>
<accession>M3CY85</accession>
<dbReference type="OMA" id="TNEYEHN"/>
<evidence type="ECO:0000313" key="5">
    <source>
        <dbReference type="Proteomes" id="UP000016931"/>
    </source>
</evidence>
<dbReference type="OrthoDB" id="1898734at2759"/>
<dbReference type="PANTHER" id="PTHR43248">
    <property type="entry name" value="2-SUCCINYL-6-HYDROXY-2,4-CYCLOHEXADIENE-1-CARBOXYLATE SYNTHASE"/>
    <property type="match status" value="1"/>
</dbReference>
<dbReference type="InterPro" id="IPR029058">
    <property type="entry name" value="AB_hydrolase_fold"/>
</dbReference>
<dbReference type="AlphaFoldDB" id="M3CY85"/>
<dbReference type="Gene3D" id="3.40.50.1820">
    <property type="entry name" value="alpha/beta hydrolase"/>
    <property type="match status" value="1"/>
</dbReference>
<dbReference type="EMBL" id="KB456270">
    <property type="protein sequence ID" value="EMF09027.1"/>
    <property type="molecule type" value="Genomic_DNA"/>
</dbReference>
<dbReference type="SUPFAM" id="SSF53474">
    <property type="entry name" value="alpha/beta-Hydrolases"/>
    <property type="match status" value="1"/>
</dbReference>
<dbReference type="STRING" id="692275.M3CY85"/>
<keyword evidence="5" id="KW-1185">Reference proteome</keyword>
<proteinExistence type="inferred from homology"/>
<feature type="region of interest" description="Disordered" evidence="3">
    <location>
        <begin position="59"/>
        <end position="90"/>
    </location>
</feature>
<dbReference type="GeneID" id="27907751"/>
<dbReference type="InterPro" id="IPR051601">
    <property type="entry name" value="Serine_prot/Carboxylest_S33"/>
</dbReference>
<feature type="compositionally biased region" description="Basic and acidic residues" evidence="3">
    <location>
        <begin position="150"/>
        <end position="160"/>
    </location>
</feature>
<dbReference type="PANTHER" id="PTHR43248:SF2">
    <property type="entry name" value="PROLYL AMINOPEPTIDASE"/>
    <property type="match status" value="1"/>
</dbReference>
<reference evidence="4 5" key="1">
    <citation type="journal article" date="2012" name="PLoS Pathog.">
        <title>Diverse lifestyles and strategies of plant pathogenesis encoded in the genomes of eighteen Dothideomycetes fungi.</title>
        <authorList>
            <person name="Ohm R.A."/>
            <person name="Feau N."/>
            <person name="Henrissat B."/>
            <person name="Schoch C.L."/>
            <person name="Horwitz B.A."/>
            <person name="Barry K.W."/>
            <person name="Condon B.J."/>
            <person name="Copeland A.C."/>
            <person name="Dhillon B."/>
            <person name="Glaser F."/>
            <person name="Hesse C.N."/>
            <person name="Kosti I."/>
            <person name="LaButti K."/>
            <person name="Lindquist E.A."/>
            <person name="Lucas S."/>
            <person name="Salamov A.A."/>
            <person name="Bradshaw R.E."/>
            <person name="Ciuffetti L."/>
            <person name="Hamelin R.C."/>
            <person name="Kema G.H.J."/>
            <person name="Lawrence C."/>
            <person name="Scott J.A."/>
            <person name="Spatafora J.W."/>
            <person name="Turgeon B.G."/>
            <person name="de Wit P.J.G.M."/>
            <person name="Zhong S."/>
            <person name="Goodwin S.B."/>
            <person name="Grigoriev I.V."/>
        </authorList>
    </citation>
    <scope>NUCLEOTIDE SEQUENCE [LARGE SCALE GENOMIC DNA]</scope>
    <source>
        <strain evidence="4 5">SO2202</strain>
    </source>
</reference>
<gene>
    <name evidence="4" type="ORF">SEPMUDRAFT_93430</name>
</gene>
<evidence type="ECO:0000256" key="3">
    <source>
        <dbReference type="SAM" id="MobiDB-lite"/>
    </source>
</evidence>
<name>M3CY85_SPHMS</name>
<dbReference type="RefSeq" id="XP_016757148.1">
    <property type="nucleotide sequence ID" value="XM_016910614.1"/>
</dbReference>
<feature type="compositionally biased region" description="Low complexity" evidence="3">
    <location>
        <begin position="71"/>
        <end position="87"/>
    </location>
</feature>
<organism evidence="4 5">
    <name type="scientific">Sphaerulina musiva (strain SO2202)</name>
    <name type="common">Poplar stem canker fungus</name>
    <name type="synonym">Septoria musiva</name>
    <dbReference type="NCBI Taxonomy" id="692275"/>
    <lineage>
        <taxon>Eukaryota</taxon>
        <taxon>Fungi</taxon>
        <taxon>Dikarya</taxon>
        <taxon>Ascomycota</taxon>
        <taxon>Pezizomycotina</taxon>
        <taxon>Dothideomycetes</taxon>
        <taxon>Dothideomycetidae</taxon>
        <taxon>Mycosphaerellales</taxon>
        <taxon>Mycosphaerellaceae</taxon>
        <taxon>Sphaerulina</taxon>
    </lineage>
</organism>
<comment type="similarity">
    <text evidence="1">Belongs to the peptidase S33 family.</text>
</comment>
<feature type="region of interest" description="Disordered" evidence="3">
    <location>
        <begin position="146"/>
        <end position="165"/>
    </location>
</feature>